<comment type="caution">
    <text evidence="2">The sequence shown here is derived from an EMBL/GenBank/DDBJ whole genome shotgun (WGS) entry which is preliminary data.</text>
</comment>
<evidence type="ECO:0000256" key="1">
    <source>
        <dbReference type="SAM" id="MobiDB-lite"/>
    </source>
</evidence>
<protein>
    <submittedName>
        <fullName evidence="2">Uncharacterized protein</fullName>
    </submittedName>
</protein>
<sequence>MGSTFQSHAEHQEENRGSAATGAEQEGHRPSAVAVGADIMGEIMPYLDVSVVAP</sequence>
<organism evidence="2 3">
    <name type="scientific">Planotetraspora mira</name>
    <dbReference type="NCBI Taxonomy" id="58121"/>
    <lineage>
        <taxon>Bacteria</taxon>
        <taxon>Bacillati</taxon>
        <taxon>Actinomycetota</taxon>
        <taxon>Actinomycetes</taxon>
        <taxon>Streptosporangiales</taxon>
        <taxon>Streptosporangiaceae</taxon>
        <taxon>Planotetraspora</taxon>
    </lineage>
</organism>
<reference evidence="2 3" key="1">
    <citation type="submission" date="2021-01" db="EMBL/GenBank/DDBJ databases">
        <title>Whole genome shotgun sequence of Planotetraspora mira NBRC 15435.</title>
        <authorList>
            <person name="Komaki H."/>
            <person name="Tamura T."/>
        </authorList>
    </citation>
    <scope>NUCLEOTIDE SEQUENCE [LARGE SCALE GENOMIC DNA]</scope>
    <source>
        <strain evidence="2 3">NBRC 15435</strain>
    </source>
</reference>
<name>A0A8J3TY18_9ACTN</name>
<keyword evidence="3" id="KW-1185">Reference proteome</keyword>
<evidence type="ECO:0000313" key="3">
    <source>
        <dbReference type="Proteomes" id="UP000650628"/>
    </source>
</evidence>
<proteinExistence type="predicted"/>
<accession>A0A8J3TY18</accession>
<dbReference type="EMBL" id="BOOO01000035">
    <property type="protein sequence ID" value="GII32564.1"/>
    <property type="molecule type" value="Genomic_DNA"/>
</dbReference>
<dbReference type="Proteomes" id="UP000650628">
    <property type="component" value="Unassembled WGS sequence"/>
</dbReference>
<feature type="region of interest" description="Disordered" evidence="1">
    <location>
        <begin position="1"/>
        <end position="32"/>
    </location>
</feature>
<dbReference type="AlphaFoldDB" id="A0A8J3TY18"/>
<evidence type="ECO:0000313" key="2">
    <source>
        <dbReference type="EMBL" id="GII32564.1"/>
    </source>
</evidence>
<gene>
    <name evidence="2" type="ORF">Pmi06nite_60060</name>
</gene>